<evidence type="ECO:0000313" key="1">
    <source>
        <dbReference type="EMBL" id="AZE47902.1"/>
    </source>
</evidence>
<proteinExistence type="predicted"/>
<gene>
    <name evidence="1" type="ORF">C4K04_2219</name>
</gene>
<sequence length="45" mass="4933">MTDESGKNLCCRFVSAGGARWGGLLAGRKRPSTPKLRLRERSLPC</sequence>
<protein>
    <submittedName>
        <fullName evidence="1">Uncharacterized protein</fullName>
    </submittedName>
</protein>
<dbReference type="AlphaFoldDB" id="A0A3G7TNE7"/>
<evidence type="ECO:0000313" key="2">
    <source>
        <dbReference type="Proteomes" id="UP000268048"/>
    </source>
</evidence>
<organism evidence="1 2">
    <name type="scientific">Pseudomonas chlororaphis</name>
    <dbReference type="NCBI Taxonomy" id="587753"/>
    <lineage>
        <taxon>Bacteria</taxon>
        <taxon>Pseudomonadati</taxon>
        <taxon>Pseudomonadota</taxon>
        <taxon>Gammaproteobacteria</taxon>
        <taxon>Pseudomonadales</taxon>
        <taxon>Pseudomonadaceae</taxon>
        <taxon>Pseudomonas</taxon>
    </lineage>
</organism>
<name>A0A3G7TNE7_9PSED</name>
<dbReference type="EMBL" id="CP027753">
    <property type="protein sequence ID" value="AZE47902.1"/>
    <property type="molecule type" value="Genomic_DNA"/>
</dbReference>
<dbReference type="Proteomes" id="UP000268048">
    <property type="component" value="Chromosome"/>
</dbReference>
<accession>A0A3G7TNE7</accession>
<reference evidence="1 2" key="1">
    <citation type="submission" date="2018-03" db="EMBL/GenBank/DDBJ databases">
        <title>Diversity of phytobeneficial traits revealed by whole-genome analysis of worldwide-isolated phenazine-producing Pseudomonas spp.</title>
        <authorList>
            <person name="Biessy A."/>
            <person name="Novinscak A."/>
            <person name="Blom J."/>
            <person name="Leger G."/>
            <person name="Thomashow L.S."/>
            <person name="Cazorla F.M."/>
            <person name="Josic D."/>
            <person name="Filion M."/>
        </authorList>
    </citation>
    <scope>NUCLEOTIDE SEQUENCE [LARGE SCALE GENOMIC DNA]</scope>
    <source>
        <strain evidence="1 2">B25</strain>
    </source>
</reference>